<gene>
    <name evidence="2" type="ORF">AARE701A_LOCUS4489</name>
</gene>
<dbReference type="GO" id="GO:0006633">
    <property type="term" value="P:fatty acid biosynthetic process"/>
    <property type="evidence" value="ECO:0007669"/>
    <property type="project" value="TreeGrafter"/>
</dbReference>
<dbReference type="InterPro" id="IPR049076">
    <property type="entry name" value="ACCA"/>
</dbReference>
<evidence type="ECO:0000313" key="2">
    <source>
        <dbReference type="EMBL" id="CAE5962852.1"/>
    </source>
</evidence>
<evidence type="ECO:0000256" key="1">
    <source>
        <dbReference type="SAM" id="MobiDB-lite"/>
    </source>
</evidence>
<dbReference type="AlphaFoldDB" id="A0A8S1ZME1"/>
<dbReference type="GO" id="GO:0003989">
    <property type="term" value="F:acetyl-CoA carboxylase activity"/>
    <property type="evidence" value="ECO:0007669"/>
    <property type="project" value="InterPro"/>
</dbReference>
<accession>A0A8S1ZME1</accession>
<organism evidence="2 3">
    <name type="scientific">Arabidopsis arenosa</name>
    <name type="common">Sand rock-cress</name>
    <name type="synonym">Cardaminopsis arenosa</name>
    <dbReference type="NCBI Taxonomy" id="38785"/>
    <lineage>
        <taxon>Eukaryota</taxon>
        <taxon>Viridiplantae</taxon>
        <taxon>Streptophyta</taxon>
        <taxon>Embryophyta</taxon>
        <taxon>Tracheophyta</taxon>
        <taxon>Spermatophyta</taxon>
        <taxon>Magnoliopsida</taxon>
        <taxon>eudicotyledons</taxon>
        <taxon>Gunneridae</taxon>
        <taxon>Pentapetalae</taxon>
        <taxon>rosids</taxon>
        <taxon>malvids</taxon>
        <taxon>Brassicales</taxon>
        <taxon>Brassicaceae</taxon>
        <taxon>Camelineae</taxon>
        <taxon>Arabidopsis</taxon>
    </lineage>
</organism>
<dbReference type="PANTHER" id="PTHR45728">
    <property type="entry name" value="ACETYL-COA CARBOXYLASE, ISOFORM A"/>
    <property type="match status" value="1"/>
</dbReference>
<name>A0A8S1ZME1_ARAAE</name>
<keyword evidence="3" id="KW-1185">Reference proteome</keyword>
<reference evidence="2" key="1">
    <citation type="submission" date="2021-01" db="EMBL/GenBank/DDBJ databases">
        <authorList>
            <person name="Bezrukov I."/>
        </authorList>
    </citation>
    <scope>NUCLEOTIDE SEQUENCE</scope>
</reference>
<feature type="region of interest" description="Disordered" evidence="1">
    <location>
        <begin position="1"/>
        <end position="32"/>
    </location>
</feature>
<sequence length="206" mass="23530">MLKKMKNEKEKTVDFLTEKRRDPAEEEEEGVGQTGMSVEKCWLGFGRFRHNWKDLKVVRSSSKIAMRVRAERPSWYPAVIGGALYVRPSFSDIYFSWKVSYIVTRYSTSSESIHDQCFCGFGLRYVLRSKEISPEHISLVHSQVSLNISGSEVMKMCMPLLSLASRVIHFKTSEGQAMQAGELIAKLDLDDPSAERKEASKHNCRL</sequence>
<feature type="compositionally biased region" description="Basic and acidic residues" evidence="1">
    <location>
        <begin position="1"/>
        <end position="23"/>
    </location>
</feature>
<protein>
    <recommendedName>
        <fullName evidence="4">Lipoyl-binding domain-containing protein</fullName>
    </recommendedName>
</protein>
<dbReference type="EMBL" id="LR999452">
    <property type="protein sequence ID" value="CAE5962852.1"/>
    <property type="molecule type" value="Genomic_DNA"/>
</dbReference>
<dbReference type="PANTHER" id="PTHR45728:SF3">
    <property type="entry name" value="ACETYL-COA CARBOXYLASE"/>
    <property type="match status" value="1"/>
</dbReference>
<dbReference type="Proteomes" id="UP000682877">
    <property type="component" value="Chromosome 2"/>
</dbReference>
<dbReference type="Gene3D" id="2.40.50.100">
    <property type="match status" value="1"/>
</dbReference>
<proteinExistence type="predicted"/>
<evidence type="ECO:0008006" key="4">
    <source>
        <dbReference type="Google" id="ProtNLM"/>
    </source>
</evidence>
<evidence type="ECO:0000313" key="3">
    <source>
        <dbReference type="Proteomes" id="UP000682877"/>
    </source>
</evidence>